<keyword evidence="2" id="KW-0472">Membrane</keyword>
<keyword evidence="2" id="KW-0812">Transmembrane</keyword>
<evidence type="ECO:0000256" key="1">
    <source>
        <dbReference type="SAM" id="MobiDB-lite"/>
    </source>
</evidence>
<accession>T2C9X0</accession>
<evidence type="ECO:0000313" key="3">
    <source>
        <dbReference type="EMBL" id="AGV29486.1"/>
    </source>
</evidence>
<dbReference type="EMBL" id="KF031960">
    <property type="protein sequence ID" value="AGV29486.1"/>
    <property type="molecule type" value="mRNA"/>
</dbReference>
<proteinExistence type="evidence at transcript level"/>
<reference evidence="3" key="1">
    <citation type="submission" date="2013-05" db="EMBL/GenBank/DDBJ databases">
        <authorList>
            <person name="Wang Y.C."/>
            <person name="Wang L.Q."/>
            <person name="Wang C."/>
        </authorList>
    </citation>
    <scope>NUCLEOTIDE SEQUENCE</scope>
</reference>
<keyword evidence="2" id="KW-1133">Transmembrane helix</keyword>
<organism evidence="3">
    <name type="scientific">Tamarix hispida</name>
    <dbReference type="NCBI Taxonomy" id="189793"/>
    <lineage>
        <taxon>Eukaryota</taxon>
        <taxon>Viridiplantae</taxon>
        <taxon>Streptophyta</taxon>
        <taxon>Embryophyta</taxon>
        <taxon>Tracheophyta</taxon>
        <taxon>Spermatophyta</taxon>
        <taxon>Magnoliopsida</taxon>
        <taxon>eudicotyledons</taxon>
        <taxon>Gunneridae</taxon>
        <taxon>Pentapetalae</taxon>
        <taxon>Caryophyllales</taxon>
        <taxon>Tamaricaceae</taxon>
        <taxon>Tamarix</taxon>
    </lineage>
</organism>
<feature type="region of interest" description="Disordered" evidence="1">
    <location>
        <begin position="29"/>
        <end position="50"/>
    </location>
</feature>
<sequence length="185" mass="19697">MGIDFNFADDALCNKEYLYNGAELMPQASQQLPTASSGNDASSSKPVAEVPESESELEYPFINRVLGNIPAPPAFAAEFPTKDLAARLNAASDTIRVTAGMVRIRNTTANGNGTRWSLSKDGKVNVVLSFNVPESVVGPVGLDHLSGMLSGKAASTVARGWFGFFFFLVLLLAISVKMGTCIYAK</sequence>
<protein>
    <submittedName>
        <fullName evidence="3">Putative NAC domain class transcription factor</fullName>
    </submittedName>
</protein>
<feature type="transmembrane region" description="Helical" evidence="2">
    <location>
        <begin position="161"/>
        <end position="184"/>
    </location>
</feature>
<dbReference type="AlphaFoldDB" id="T2C9X0"/>
<feature type="compositionally biased region" description="Polar residues" evidence="1">
    <location>
        <begin position="29"/>
        <end position="45"/>
    </location>
</feature>
<gene>
    <name evidence="3" type="primary">NAC35</name>
</gene>
<name>T2C9X0_9CARY</name>
<evidence type="ECO:0000256" key="2">
    <source>
        <dbReference type="SAM" id="Phobius"/>
    </source>
</evidence>